<evidence type="ECO:0000313" key="3">
    <source>
        <dbReference type="Proteomes" id="UP000182977"/>
    </source>
</evidence>
<gene>
    <name evidence="2" type="ORF">SAMN04488563_3495</name>
</gene>
<keyword evidence="3" id="KW-1185">Reference proteome</keyword>
<dbReference type="AlphaFoldDB" id="A0A1H2K7U2"/>
<evidence type="ECO:0000313" key="2">
    <source>
        <dbReference type="EMBL" id="SDU64416.1"/>
    </source>
</evidence>
<sequence length="297" mass="30955">MLRPELGRVERDGVGIAYEQVGQGAPALLFLPAWMIAGSGLWAAQRDVLGDRFRCLSFDARGSGRSDRPAEPERYQVSELVADALAVLDAAGAGRAVLVGNSLGGLVAYLTAALHPDRVAGLVLISAGVDLTGDERAPLVRAIATFDEELPDDDGWARYNRHAWRRDYPGFARWFVDTALGDEATAEAREDGVRMALDATPEVLAAGVTARSGRSAAGQAAKLRGLAGQVTCPVLVIHGDRDAVVPAAWSAVLAGALDAVLSPLPGAGHCPQVTRAAEVNALISEFATGIETEGAAA</sequence>
<name>A0A1H2K7U2_9ACTN</name>
<dbReference type="Proteomes" id="UP000182977">
    <property type="component" value="Chromosome I"/>
</dbReference>
<keyword evidence="2" id="KW-0378">Hydrolase</keyword>
<feature type="domain" description="AB hydrolase-1" evidence="1">
    <location>
        <begin position="26"/>
        <end position="274"/>
    </location>
</feature>
<proteinExistence type="predicted"/>
<dbReference type="EMBL" id="LT629791">
    <property type="protein sequence ID" value="SDU64416.1"/>
    <property type="molecule type" value="Genomic_DNA"/>
</dbReference>
<dbReference type="Pfam" id="PF00561">
    <property type="entry name" value="Abhydrolase_1"/>
    <property type="match status" value="1"/>
</dbReference>
<dbReference type="InterPro" id="IPR029058">
    <property type="entry name" value="AB_hydrolase_fold"/>
</dbReference>
<dbReference type="PRINTS" id="PR00111">
    <property type="entry name" value="ABHYDROLASE"/>
</dbReference>
<dbReference type="InterPro" id="IPR050471">
    <property type="entry name" value="AB_hydrolase"/>
</dbReference>
<protein>
    <submittedName>
        <fullName evidence="2">Alpha/beta hydrolase fold</fullName>
    </submittedName>
</protein>
<accession>A0A1H2K7U2</accession>
<dbReference type="InterPro" id="IPR000073">
    <property type="entry name" value="AB_hydrolase_1"/>
</dbReference>
<dbReference type="PANTHER" id="PTHR43433">
    <property type="entry name" value="HYDROLASE, ALPHA/BETA FOLD FAMILY PROTEIN"/>
    <property type="match status" value="1"/>
</dbReference>
<evidence type="ECO:0000259" key="1">
    <source>
        <dbReference type="Pfam" id="PF00561"/>
    </source>
</evidence>
<dbReference type="STRING" id="419479.SAMN04488563_3495"/>
<dbReference type="PANTHER" id="PTHR43433:SF5">
    <property type="entry name" value="AB HYDROLASE-1 DOMAIN-CONTAINING PROTEIN"/>
    <property type="match status" value="1"/>
</dbReference>
<dbReference type="Gene3D" id="3.40.50.1820">
    <property type="entry name" value="alpha/beta hydrolase"/>
    <property type="match status" value="1"/>
</dbReference>
<organism evidence="2 3">
    <name type="scientific">Jiangella alkaliphila</name>
    <dbReference type="NCBI Taxonomy" id="419479"/>
    <lineage>
        <taxon>Bacteria</taxon>
        <taxon>Bacillati</taxon>
        <taxon>Actinomycetota</taxon>
        <taxon>Actinomycetes</taxon>
        <taxon>Jiangellales</taxon>
        <taxon>Jiangellaceae</taxon>
        <taxon>Jiangella</taxon>
    </lineage>
</organism>
<reference evidence="3" key="1">
    <citation type="submission" date="2016-10" db="EMBL/GenBank/DDBJ databases">
        <authorList>
            <person name="Varghese N."/>
            <person name="Submissions S."/>
        </authorList>
    </citation>
    <scope>NUCLEOTIDE SEQUENCE [LARGE SCALE GENOMIC DNA]</scope>
    <source>
        <strain evidence="3">DSM 45079</strain>
    </source>
</reference>
<dbReference type="SUPFAM" id="SSF53474">
    <property type="entry name" value="alpha/beta-Hydrolases"/>
    <property type="match status" value="1"/>
</dbReference>
<dbReference type="GO" id="GO:0016787">
    <property type="term" value="F:hydrolase activity"/>
    <property type="evidence" value="ECO:0007669"/>
    <property type="project" value="UniProtKB-KW"/>
</dbReference>